<dbReference type="Pfam" id="PF09861">
    <property type="entry name" value="Lar_N"/>
    <property type="match status" value="1"/>
</dbReference>
<dbReference type="InterPro" id="IPR018657">
    <property type="entry name" value="LarA-like_N"/>
</dbReference>
<reference evidence="3" key="1">
    <citation type="submission" date="2023-07" db="EMBL/GenBank/DDBJ databases">
        <authorList>
            <person name="Aktuganov G."/>
            <person name="Boyko T."/>
            <person name="Delegan Y."/>
            <person name="Galimzianova N."/>
            <person name="Gilvanova E."/>
            <person name="Korobov V."/>
            <person name="Kuzmina L."/>
            <person name="Melentiev A."/>
            <person name="Milman P."/>
            <person name="Ryabova A."/>
            <person name="Stupak E."/>
            <person name="Yasakov T."/>
            <person name="Zharikova N."/>
            <person name="Zhurenko E."/>
        </authorList>
    </citation>
    <scope>NUCLEOTIDE SEQUENCE</scope>
    <source>
        <strain evidence="3">IB-739</strain>
    </source>
</reference>
<evidence type="ECO:0000313" key="3">
    <source>
        <dbReference type="EMBL" id="MDO3677274.1"/>
    </source>
</evidence>
<dbReference type="SUPFAM" id="SSF53335">
    <property type="entry name" value="S-adenosyl-L-methionine-dependent methyltransferases"/>
    <property type="match status" value="1"/>
</dbReference>
<dbReference type="InterPro" id="IPR048520">
    <property type="entry name" value="LarA_C"/>
</dbReference>
<evidence type="ECO:0000259" key="1">
    <source>
        <dbReference type="Pfam" id="PF09861"/>
    </source>
</evidence>
<sequence length="428" mass="46824">MLISKKKEACAIPELHYGCTTVSLNLPSGRAYDTLTYGLEALETSPELSQNRIREALAAPIGAKRLRELAKGRSRAVILISDGTRLCPTGLLLPPLLEELHAAGLGDDQIDIVVALGAHRKHTPDELKRLVGTEVYARIRVHNHSAASEDCVYMGTTSLGTPVEINHMVADTPLRIATGNIEPHAMVGISGGVKALVPGVASKRTIECHHALSLTYKAVPGIPYNPLHLDLEEAERFVPIHFLLNVIVDHDRHVLKAVAGHIAEAHRKGTEFAAGWFTRQVTELYDVVVVSAGGAPKDLQMYQALKALRNAAAFVKPGGALFLVAECPEGMGNGLFQHWIETMGDRRKMTDKLRERFVLGAHKILHVEEVLHRARVFVRSSLPRHLIELLGFYPADDLSATTQALLQNPGAKLAVMPFGSLTYPRHHR</sequence>
<accession>A0ABT8V746</accession>
<dbReference type="InterPro" id="IPR047926">
    <property type="entry name" value="Ni_dep_LarA"/>
</dbReference>
<dbReference type="Gene3D" id="3.40.50.11440">
    <property type="match status" value="1"/>
</dbReference>
<feature type="domain" description="LarA-like N-terminal" evidence="1">
    <location>
        <begin position="17"/>
        <end position="214"/>
    </location>
</feature>
<proteinExistence type="predicted"/>
<dbReference type="InterPro" id="IPR048068">
    <property type="entry name" value="LarA-like"/>
</dbReference>
<keyword evidence="4" id="KW-1185">Reference proteome</keyword>
<dbReference type="EMBL" id="JAUMKJ010000010">
    <property type="protein sequence ID" value="MDO3677274.1"/>
    <property type="molecule type" value="Genomic_DNA"/>
</dbReference>
<evidence type="ECO:0000259" key="2">
    <source>
        <dbReference type="Pfam" id="PF21113"/>
    </source>
</evidence>
<gene>
    <name evidence="3" type="primary">larA</name>
    <name evidence="3" type="ORF">Q3C12_09710</name>
</gene>
<feature type="domain" description="Lactate racemase C-terminal" evidence="2">
    <location>
        <begin position="286"/>
        <end position="355"/>
    </location>
</feature>
<dbReference type="PANTHER" id="PTHR33171">
    <property type="entry name" value="LAR_N DOMAIN-CONTAINING PROTEIN"/>
    <property type="match status" value="1"/>
</dbReference>
<organism evidence="3 4">
    <name type="scientific">Paenibacillus ehimensis</name>
    <dbReference type="NCBI Taxonomy" id="79264"/>
    <lineage>
        <taxon>Bacteria</taxon>
        <taxon>Bacillati</taxon>
        <taxon>Bacillota</taxon>
        <taxon>Bacilli</taxon>
        <taxon>Bacillales</taxon>
        <taxon>Paenibacillaceae</taxon>
        <taxon>Paenibacillus</taxon>
    </lineage>
</organism>
<dbReference type="InterPro" id="IPR029063">
    <property type="entry name" value="SAM-dependent_MTases_sf"/>
</dbReference>
<name>A0ABT8V746_9BACL</name>
<evidence type="ECO:0000313" key="4">
    <source>
        <dbReference type="Proteomes" id="UP001168883"/>
    </source>
</evidence>
<protein>
    <submittedName>
        <fullName evidence="3">Nickel-dependent lactate racemase</fullName>
    </submittedName>
</protein>
<dbReference type="Pfam" id="PF21113">
    <property type="entry name" value="LarA_C"/>
    <property type="match status" value="1"/>
</dbReference>
<comment type="caution">
    <text evidence="3">The sequence shown here is derived from an EMBL/GenBank/DDBJ whole genome shotgun (WGS) entry which is preliminary data.</text>
</comment>
<dbReference type="RefSeq" id="WP_302878071.1">
    <property type="nucleotide sequence ID" value="NZ_JAUMKJ010000010.1"/>
</dbReference>
<dbReference type="Gene3D" id="3.90.226.30">
    <property type="match status" value="1"/>
</dbReference>
<dbReference type="Proteomes" id="UP001168883">
    <property type="component" value="Unassembled WGS sequence"/>
</dbReference>
<dbReference type="NCBIfam" id="NF033504">
    <property type="entry name" value="Ni_dep_LarA"/>
    <property type="match status" value="1"/>
</dbReference>
<dbReference type="InterPro" id="IPR043166">
    <property type="entry name" value="LarA-like_C"/>
</dbReference>
<dbReference type="PANTHER" id="PTHR33171:SF17">
    <property type="entry name" value="LARA-LIKE N-TERMINAL DOMAIN-CONTAINING PROTEIN"/>
    <property type="match status" value="1"/>
</dbReference>